<keyword evidence="1" id="KW-0472">Membrane</keyword>
<organism evidence="2 3">
    <name type="scientific">Edwardsiella tarda</name>
    <dbReference type="NCBI Taxonomy" id="636"/>
    <lineage>
        <taxon>Bacteria</taxon>
        <taxon>Pseudomonadati</taxon>
        <taxon>Pseudomonadota</taxon>
        <taxon>Gammaproteobacteria</taxon>
        <taxon>Enterobacterales</taxon>
        <taxon>Hafniaceae</taxon>
        <taxon>Edwardsiella</taxon>
    </lineage>
</organism>
<proteinExistence type="predicted"/>
<feature type="transmembrane region" description="Helical" evidence="1">
    <location>
        <begin position="6"/>
        <end position="25"/>
    </location>
</feature>
<evidence type="ECO:0000313" key="2">
    <source>
        <dbReference type="EMBL" id="PEH74124.1"/>
    </source>
</evidence>
<protein>
    <submittedName>
        <fullName evidence="2">Uncharacterized protein</fullName>
    </submittedName>
</protein>
<gene>
    <name evidence="2" type="ORF">CRM76_02145</name>
</gene>
<dbReference type="RefSeq" id="WP_098142727.1">
    <property type="nucleotide sequence ID" value="NZ_PDDV01000010.1"/>
</dbReference>
<reference evidence="3" key="1">
    <citation type="submission" date="2017-09" db="EMBL/GenBank/DDBJ databases">
        <title>FDA dAtabase for Regulatory Grade micrObial Sequences (FDA-ARGOS): Supporting development and validation of Infectious Disease Dx tests.</title>
        <authorList>
            <person name="Goldberg B."/>
            <person name="Campos J."/>
            <person name="Tallon L."/>
            <person name="Sadzewicz L."/>
            <person name="Ott S."/>
            <person name="Zhao X."/>
            <person name="Nagaraj S."/>
            <person name="Vavikolanu K."/>
            <person name="Aluvathingal J."/>
            <person name="Nadendla S."/>
            <person name="Geyer C."/>
            <person name="Sichtig H."/>
        </authorList>
    </citation>
    <scope>NUCLEOTIDE SEQUENCE [LARGE SCALE GENOMIC DNA]</scope>
    <source>
        <strain evidence="3">FDAARGOS_370</strain>
    </source>
</reference>
<comment type="caution">
    <text evidence="2">The sequence shown here is derived from an EMBL/GenBank/DDBJ whole genome shotgun (WGS) entry which is preliminary data.</text>
</comment>
<name>A0A2A7U763_EDWTA</name>
<accession>A0A2A7U763</accession>
<keyword evidence="1" id="KW-0812">Transmembrane</keyword>
<evidence type="ECO:0000256" key="1">
    <source>
        <dbReference type="SAM" id="Phobius"/>
    </source>
</evidence>
<dbReference type="Proteomes" id="UP000219788">
    <property type="component" value="Unassembled WGS sequence"/>
</dbReference>
<evidence type="ECO:0000313" key="3">
    <source>
        <dbReference type="Proteomes" id="UP000219788"/>
    </source>
</evidence>
<sequence length="96" mass="10960">MTETINIIYGGIGAIVAIAGVFWHFHRRSLDVEKRITKLESADLMLTEQVQYIKDNQGQLSARVERIETTLHQIDKNVIATSVKLEQILELLKARK</sequence>
<keyword evidence="1" id="KW-1133">Transmembrane helix</keyword>
<dbReference type="EMBL" id="PDDV01000010">
    <property type="protein sequence ID" value="PEH74124.1"/>
    <property type="molecule type" value="Genomic_DNA"/>
</dbReference>
<dbReference type="AlphaFoldDB" id="A0A2A7U763"/>